<evidence type="ECO:0000256" key="1">
    <source>
        <dbReference type="SAM" id="MobiDB-lite"/>
    </source>
</evidence>
<sequence>MHMNCLIIALLLSVFIFKVELKTNGSIGQTKPDFKQYAKENWVDFDKDVQQFTKWLNRSDAHADEVIEVLLYISRLDEPIYVGVELLKALDGSEKLLKQIRKIAKSSSVDDHQSGSAVAFMFGTSGVVPLYAKVKSDEETMAEHLEMGKLIKHIVMSAQKHRSNRKRKLFHKIVEEVFADIKSATKWSSDMLKRIVRWDESVKESLHHLTLKKVAVGLKDVALWLTSPAHVNDIVQIILYFTNLSGPIKISLEVISALGLDGTFTKIAAKMGVKLAENGVNRKVSMWMFGPNGVLPLFVRQGEKVDSEEVMDTIDRANVWYYYKKEQIDANQLKIRCNLKILDEANEGGERSCAWKIRQKPEQDQEQLLEQMEEHMQSEHPVKYGDKLSAQREKEEIIRRADIWHYFQKDQQQIGYVNCKLHITTEKSGKVTQKKCNWKIEIGKANESELNDHLSLEHLPEFEQRLKAMRKKELPIRHVHDEPLTNSLTLFQRVTVSLVLYKGRPMDQLVDIVLERLHNWERLLLKKWKRRWERVKRIQFRDVREAFKHAAMWLITPKHINNVLKVIFIITKLDTPIFLTVEVMKAFGIQRHIVKKLDKASLKIKKRYEGTTLEKSLLFMIGEGGVVRLFLDADSSAVTVRDASANVKKNDLSLSGTAEFLHTVIMTVVNNQGSKAHALAFLVMDKLRDLRLELSLVRGWNNNWPQIEEKYNKIKDELDAERIEKIGRESIRLNGEEFGDRPKSQQTEGESSDVSVEIGSNSFNSDESSYIDIAILTGSDSSDEHSVVVNSVLHESEPIVIPSSDSSDEHSVVFDSVLHDDEVYPQQMGKQQQSVEHLKGNSSAVGQPLKESMAYMLESDEQSVVVEPPDCPGKMEENFGHIQFAELLVRSDGDKCKTVQILSQKIEVVEDFLDEAIKTIKNAESEGDVPPVINLRLSNHIPLKKQRILKKISTVNVMFLYYKMGQAGITFDCDTSDHRPLEYAFKGPKDKLFVLLLPACAEKSGKIGQFAIFRADYFDEVEIAIE</sequence>
<proteinExistence type="predicted"/>
<feature type="region of interest" description="Disordered" evidence="1">
    <location>
        <begin position="734"/>
        <end position="755"/>
    </location>
</feature>
<organism evidence="3 4">
    <name type="scientific">Globodera pallida</name>
    <name type="common">Potato cyst nematode worm</name>
    <name type="synonym">Heterodera pallida</name>
    <dbReference type="NCBI Taxonomy" id="36090"/>
    <lineage>
        <taxon>Eukaryota</taxon>
        <taxon>Metazoa</taxon>
        <taxon>Ecdysozoa</taxon>
        <taxon>Nematoda</taxon>
        <taxon>Chromadorea</taxon>
        <taxon>Rhabditida</taxon>
        <taxon>Tylenchina</taxon>
        <taxon>Tylenchomorpha</taxon>
        <taxon>Tylenchoidea</taxon>
        <taxon>Heteroderidae</taxon>
        <taxon>Heteroderinae</taxon>
        <taxon>Globodera</taxon>
    </lineage>
</organism>
<evidence type="ECO:0000313" key="3">
    <source>
        <dbReference type="Proteomes" id="UP000050741"/>
    </source>
</evidence>
<dbReference type="AlphaFoldDB" id="A0A183CDN8"/>
<accession>A0A183CDN8</accession>
<reference evidence="3" key="2">
    <citation type="submission" date="2014-05" db="EMBL/GenBank/DDBJ databases">
        <title>The genome and life-stage specific transcriptomes of Globodera pallida elucidate key aspects of plant parasitism by a cyst nematode.</title>
        <authorList>
            <person name="Cotton J.A."/>
            <person name="Lilley C.J."/>
            <person name="Jones L.M."/>
            <person name="Kikuchi T."/>
            <person name="Reid A.J."/>
            <person name="Thorpe P."/>
            <person name="Tsai I.J."/>
            <person name="Beasley H."/>
            <person name="Blok V."/>
            <person name="Cock P.J.A."/>
            <person name="Van den Akker S.E."/>
            <person name="Holroyd N."/>
            <person name="Hunt M."/>
            <person name="Mantelin S."/>
            <person name="Naghra H."/>
            <person name="Pain A."/>
            <person name="Palomares-Rius J.E."/>
            <person name="Zarowiecki M."/>
            <person name="Berriman M."/>
            <person name="Jones J.T."/>
            <person name="Urwin P.E."/>
        </authorList>
    </citation>
    <scope>NUCLEOTIDE SEQUENCE [LARGE SCALE GENOMIC DNA]</scope>
    <source>
        <strain evidence="3">Lindley</strain>
    </source>
</reference>
<reference evidence="3" key="1">
    <citation type="submission" date="2013-12" db="EMBL/GenBank/DDBJ databases">
        <authorList>
            <person name="Aslett M."/>
        </authorList>
    </citation>
    <scope>NUCLEOTIDE SEQUENCE [LARGE SCALE GENOMIC DNA]</scope>
    <source>
        <strain evidence="3">Lindley</strain>
    </source>
</reference>
<evidence type="ECO:0000313" key="4">
    <source>
        <dbReference type="WBParaSite" id="GPLIN_001099200"/>
    </source>
</evidence>
<keyword evidence="3" id="KW-1185">Reference proteome</keyword>
<keyword evidence="2" id="KW-0732">Signal</keyword>
<feature type="chain" id="PRO_5008147466" evidence="2">
    <location>
        <begin position="22"/>
        <end position="1026"/>
    </location>
</feature>
<feature type="compositionally biased region" description="Basic and acidic residues" evidence="1">
    <location>
        <begin position="734"/>
        <end position="743"/>
    </location>
</feature>
<dbReference type="WBParaSite" id="GPLIN_001099200">
    <property type="protein sequence ID" value="GPLIN_001099200"/>
    <property type="gene ID" value="GPLIN_001099200"/>
</dbReference>
<evidence type="ECO:0000256" key="2">
    <source>
        <dbReference type="SAM" id="SignalP"/>
    </source>
</evidence>
<feature type="compositionally biased region" description="Polar residues" evidence="1">
    <location>
        <begin position="744"/>
        <end position="755"/>
    </location>
</feature>
<dbReference type="Proteomes" id="UP000050741">
    <property type="component" value="Unassembled WGS sequence"/>
</dbReference>
<protein>
    <submittedName>
        <fullName evidence="4">Uncharacterized protein</fullName>
    </submittedName>
</protein>
<feature type="signal peptide" evidence="2">
    <location>
        <begin position="1"/>
        <end position="21"/>
    </location>
</feature>
<reference evidence="4" key="3">
    <citation type="submission" date="2016-06" db="UniProtKB">
        <authorList>
            <consortium name="WormBaseParasite"/>
        </authorList>
    </citation>
    <scope>IDENTIFICATION</scope>
</reference>
<name>A0A183CDN8_GLOPA</name>